<dbReference type="Gene3D" id="3.30.1330.30">
    <property type="match status" value="1"/>
</dbReference>
<dbReference type="STRING" id="1673428.CPM_1375"/>
<organism evidence="11 14">
    <name type="scientific">Cuniculiplasma divulgatum</name>
    <dbReference type="NCBI Taxonomy" id="1673428"/>
    <lineage>
        <taxon>Archaea</taxon>
        <taxon>Methanobacteriati</taxon>
        <taxon>Thermoplasmatota</taxon>
        <taxon>Thermoplasmata</taxon>
        <taxon>Thermoplasmatales</taxon>
        <taxon>Cuniculiplasmataceae</taxon>
        <taxon>Cuniculiplasma</taxon>
    </lineage>
</organism>
<dbReference type="GO" id="GO:0005737">
    <property type="term" value="C:cytoplasm"/>
    <property type="evidence" value="ECO:0007669"/>
    <property type="project" value="UniProtKB-SubCell"/>
</dbReference>
<evidence type="ECO:0000256" key="4">
    <source>
        <dbReference type="ARBA" id="ARBA00011520"/>
    </source>
</evidence>
<comment type="function">
    <text evidence="1 9">Directs the termination of nascent peptide synthesis (translation) in response to the termination codons UAA, UAG and UGA.</text>
</comment>
<dbReference type="EMBL" id="LT671858">
    <property type="protein sequence ID" value="SIM72223.1"/>
    <property type="molecule type" value="Genomic_DNA"/>
</dbReference>
<dbReference type="Gene3D" id="3.30.420.60">
    <property type="entry name" value="eRF1 domain 2"/>
    <property type="match status" value="1"/>
</dbReference>
<dbReference type="Gene3D" id="1.20.5.170">
    <property type="match status" value="1"/>
</dbReference>
<evidence type="ECO:0000256" key="9">
    <source>
        <dbReference type="HAMAP-Rule" id="MF_00424"/>
    </source>
</evidence>
<evidence type="ECO:0000256" key="5">
    <source>
        <dbReference type="ARBA" id="ARBA00019723"/>
    </source>
</evidence>
<evidence type="ECO:0000313" key="14">
    <source>
        <dbReference type="Proteomes" id="UP000195607"/>
    </source>
</evidence>
<evidence type="ECO:0000313" key="12">
    <source>
        <dbReference type="EMBL" id="SJK85174.1"/>
    </source>
</evidence>
<dbReference type="Pfam" id="PF03463">
    <property type="entry name" value="eRF1_1"/>
    <property type="match status" value="1"/>
</dbReference>
<dbReference type="NCBIfam" id="TIGR03676">
    <property type="entry name" value="aRF1_eRF1"/>
    <property type="match status" value="1"/>
</dbReference>
<evidence type="ECO:0000313" key="11">
    <source>
        <dbReference type="EMBL" id="SIM72223.1"/>
    </source>
</evidence>
<sequence length="412" mass="46898">MPSDEKQLRRYEFKKALEELDGLKGRGTELISLYIPPDKMIYDVVQYLREEYSTSSNIKSKSTRKNVLGAIESIMSKLKYFKQPPDTGLVFFVGHVQKRGDQTEMYSQIVEPPEPIQTFIYKCDSQFYTEPLMAQLKAKEVYGLIVIDRKEATIGFLNGTNIQVVTNEQSLVPSKHHQGGQSSRRYERLIEIAANEYFKKIGDIVNNTFMPIIRDMKGIFIGGPGSTKNFFFENDYMFKDITRKVVDLFDVGYTDESGLRELVEKASESMKDLQITREKDLVNRFMKELRKGDEGLAVYGEAQIQSALERKALDLLLLSDGVRKTKYFYKCPNCGYEQEFMQRPDDNTCPKCGGAMEMDHEEDYITKLYKMAEESGATVEIIGDESDEGSTLKKAFGGVAGILRYAPTASSL</sequence>
<reference evidence="13" key="3">
    <citation type="submission" date="2016-06" db="EMBL/GenBank/DDBJ databases">
        <authorList>
            <person name="Toshchakov V.S."/>
        </authorList>
    </citation>
    <scope>NUCLEOTIDE SEQUENCE [LARGE SCALE GENOMIC DNA]</scope>
    <source>
        <strain>PM4 (JCM 30641</strain>
        <strain evidence="13">\VKM B-2940)</strain>
    </source>
</reference>
<dbReference type="InterPro" id="IPR005141">
    <property type="entry name" value="eRF1_2"/>
</dbReference>
<proteinExistence type="inferred from homology"/>
<dbReference type="HAMAP" id="MF_00424">
    <property type="entry name" value="Rel_fact_arch_1"/>
    <property type="match status" value="1"/>
</dbReference>
<evidence type="ECO:0000256" key="1">
    <source>
        <dbReference type="ARBA" id="ARBA00002832"/>
    </source>
</evidence>
<evidence type="ECO:0000256" key="6">
    <source>
        <dbReference type="ARBA" id="ARBA00022490"/>
    </source>
</evidence>
<dbReference type="GeneID" id="41588621"/>
<reference evidence="11 14" key="1">
    <citation type="submission" date="2016-04" db="EMBL/GenBank/DDBJ databases">
        <authorList>
            <person name="Evans L.H."/>
            <person name="Alamgir A."/>
            <person name="Owens N."/>
            <person name="Weber N.D."/>
            <person name="Virtaneva K."/>
            <person name="Barbian K."/>
            <person name="Babar A."/>
            <person name="Rosenke K."/>
        </authorList>
    </citation>
    <scope>NUCLEOTIDE SEQUENCE [LARGE SCALE GENOMIC DNA]</scope>
    <source>
        <strain evidence="11">S5</strain>
        <strain evidence="14">S5(T) (JCM 30642 \VKM B-2941)</strain>
    </source>
</reference>
<dbReference type="InterPro" id="IPR029064">
    <property type="entry name" value="Ribosomal_eL30-like_sf"/>
</dbReference>
<dbReference type="Proteomes" id="UP000187822">
    <property type="component" value="Chromosome I"/>
</dbReference>
<dbReference type="SUPFAM" id="SSF53137">
    <property type="entry name" value="Translational machinery components"/>
    <property type="match status" value="1"/>
</dbReference>
<dbReference type="InterPro" id="IPR005142">
    <property type="entry name" value="eRF1_3"/>
</dbReference>
<keyword evidence="6 9" id="KW-0963">Cytoplasm</keyword>
<protein>
    <recommendedName>
        <fullName evidence="5 9">Peptide chain release factor subunit 1</fullName>
    </recommendedName>
    <alternativeName>
        <fullName evidence="8 9">Translation termination factor aRF1</fullName>
    </alternativeName>
</protein>
<dbReference type="InterPro" id="IPR020918">
    <property type="entry name" value="Peptide_chain-rel_aRF1"/>
</dbReference>
<reference evidence="12" key="2">
    <citation type="submission" date="2016-06" db="EMBL/GenBank/DDBJ databases">
        <authorList>
            <person name="Olsen C.W."/>
            <person name="Carey S."/>
            <person name="Hinshaw L."/>
            <person name="Karasin A.I."/>
        </authorList>
    </citation>
    <scope>NUCLEOTIDE SEQUENCE [LARGE SCALE GENOMIC DNA]</scope>
    <source>
        <strain evidence="12">PM4</strain>
    </source>
</reference>
<evidence type="ECO:0000256" key="2">
    <source>
        <dbReference type="ARBA" id="ARBA00004496"/>
    </source>
</evidence>
<dbReference type="SUPFAM" id="SSF55315">
    <property type="entry name" value="L30e-like"/>
    <property type="match status" value="1"/>
</dbReference>
<dbReference type="EMBL" id="LT719092">
    <property type="protein sequence ID" value="SJK85174.1"/>
    <property type="molecule type" value="Genomic_DNA"/>
</dbReference>
<dbReference type="RefSeq" id="WP_021788906.1">
    <property type="nucleotide sequence ID" value="NZ_LT671858.1"/>
</dbReference>
<dbReference type="InterPro" id="IPR005140">
    <property type="entry name" value="eRF1_Pelota-like_N"/>
</dbReference>
<dbReference type="OrthoDB" id="1011at2157"/>
<dbReference type="InterPro" id="IPR024049">
    <property type="entry name" value="eRF1_1_sf"/>
</dbReference>
<keyword evidence="7 9" id="KW-0648">Protein biosynthesis</keyword>
<dbReference type="SMART" id="SM01194">
    <property type="entry name" value="eRF1_1"/>
    <property type="match status" value="1"/>
</dbReference>
<evidence type="ECO:0000256" key="3">
    <source>
        <dbReference type="ARBA" id="ARBA00005326"/>
    </source>
</evidence>
<dbReference type="AlphaFoldDB" id="A0A1N5VGS6"/>
<dbReference type="InterPro" id="IPR042226">
    <property type="entry name" value="eFR1_2_sf"/>
</dbReference>
<dbReference type="Gene3D" id="3.30.960.10">
    <property type="entry name" value="eRF1 domain 1"/>
    <property type="match status" value="1"/>
</dbReference>
<comment type="similarity">
    <text evidence="3 9">Belongs to the eukaryotic release factor 1 family.</text>
</comment>
<dbReference type="InterPro" id="IPR004403">
    <property type="entry name" value="Peptide_chain-rel_eRF1/aRF1"/>
</dbReference>
<comment type="subcellular location">
    <subcellularLocation>
        <location evidence="2 9">Cytoplasm</location>
    </subcellularLocation>
</comment>
<keyword evidence="13" id="KW-1185">Reference proteome</keyword>
<name>A0A1N5VGS6_9ARCH</name>
<dbReference type="Pfam" id="PF03465">
    <property type="entry name" value="eRF1_3"/>
    <property type="match status" value="1"/>
</dbReference>
<evidence type="ECO:0000256" key="7">
    <source>
        <dbReference type="ARBA" id="ARBA00022917"/>
    </source>
</evidence>
<dbReference type="SUPFAM" id="SSF55481">
    <property type="entry name" value="N-terminal domain of eukaryotic peptide chain release factor subunit 1, ERF1"/>
    <property type="match status" value="1"/>
</dbReference>
<dbReference type="KEGG" id="cdiv:CPM_1375"/>
<dbReference type="GO" id="GO:0016149">
    <property type="term" value="F:translation release factor activity, codon specific"/>
    <property type="evidence" value="ECO:0007669"/>
    <property type="project" value="UniProtKB-UniRule"/>
</dbReference>
<evidence type="ECO:0000313" key="13">
    <source>
        <dbReference type="Proteomes" id="UP000187822"/>
    </source>
</evidence>
<comment type="subunit">
    <text evidence="4 9">Heterodimer of two subunits, one of which binds GTP.</text>
</comment>
<dbReference type="FunFam" id="3.30.960.10:FF:000003">
    <property type="entry name" value="Peptide chain release factor subunit 1"/>
    <property type="match status" value="1"/>
</dbReference>
<dbReference type="Pfam" id="PF03464">
    <property type="entry name" value="eRF1_2"/>
    <property type="match status" value="1"/>
</dbReference>
<gene>
    <name evidence="9" type="primary">prf1</name>
    <name evidence="12" type="ORF">CPM_1375</name>
    <name evidence="11" type="ORF">CSP5_1376</name>
</gene>
<evidence type="ECO:0000259" key="10">
    <source>
        <dbReference type="SMART" id="SM01194"/>
    </source>
</evidence>
<dbReference type="Proteomes" id="UP000195607">
    <property type="component" value="Chromosome I"/>
</dbReference>
<accession>A0A1N5VGS6</accession>
<evidence type="ECO:0000256" key="8">
    <source>
        <dbReference type="ARBA" id="ARBA00031168"/>
    </source>
</evidence>
<dbReference type="PANTHER" id="PTHR10113">
    <property type="entry name" value="PEPTIDE CHAIN RELEASE FACTOR SUBUNIT 1"/>
    <property type="match status" value="1"/>
</dbReference>
<feature type="domain" description="eRF1/Pelota-like N-terminal" evidence="10">
    <location>
        <begin position="1"/>
        <end position="137"/>
    </location>
</feature>